<accession>L9UA25</accession>
<dbReference type="InterPro" id="IPR018707">
    <property type="entry name" value="LpxR"/>
</dbReference>
<dbReference type="InterPro" id="IPR037107">
    <property type="entry name" value="Put_OMP_sf"/>
</dbReference>
<organism evidence="1 2">
    <name type="scientific">Vreelandella titanicae BH1</name>
    <dbReference type="NCBI Taxonomy" id="1204738"/>
    <lineage>
        <taxon>Bacteria</taxon>
        <taxon>Pseudomonadati</taxon>
        <taxon>Pseudomonadota</taxon>
        <taxon>Gammaproteobacteria</taxon>
        <taxon>Oceanospirillales</taxon>
        <taxon>Halomonadaceae</taxon>
        <taxon>Vreelandella</taxon>
    </lineage>
</organism>
<dbReference type="EMBL" id="AOPO01000005">
    <property type="protein sequence ID" value="ELY21612.1"/>
    <property type="molecule type" value="Genomic_DNA"/>
</dbReference>
<gene>
    <name evidence="1" type="ORF">HALTITAN_1618</name>
</gene>
<dbReference type="AlphaFoldDB" id="L9UA25"/>
<evidence type="ECO:0008006" key="3">
    <source>
        <dbReference type="Google" id="ProtNLM"/>
    </source>
</evidence>
<protein>
    <recommendedName>
        <fullName evidence="3">Lipid A deacylase LpxR family protein</fullName>
    </recommendedName>
</protein>
<comment type="caution">
    <text evidence="1">The sequence shown here is derived from an EMBL/GenBank/DDBJ whole genome shotgun (WGS) entry which is preliminary data.</text>
</comment>
<evidence type="ECO:0000313" key="1">
    <source>
        <dbReference type="EMBL" id="ELY21612.1"/>
    </source>
</evidence>
<dbReference type="Gene3D" id="2.40.128.140">
    <property type="entry name" value="Outer membrane protein"/>
    <property type="match status" value="1"/>
</dbReference>
<evidence type="ECO:0000313" key="2">
    <source>
        <dbReference type="Proteomes" id="UP000011651"/>
    </source>
</evidence>
<dbReference type="Proteomes" id="UP000011651">
    <property type="component" value="Unassembled WGS sequence"/>
</dbReference>
<sequence>MLAIFLHNYIQSTMFVDVLQKWPQNTAPKNTPQDNLKERAMKDTPPLRWQLLPLVAVVTLLSTLAQADDSVLSIKHANDGMASSDDGHFTSGFELNWTFQPEAQSWTQRLATALPDSLIGSADMAAFRLVHQIYTPNNIEQRGLIEDDRPYAGIVYGGISLYEDVPMGNWRQATDLHLDIGLVGPSSLADSIQREVHRITESDRPSGWDNQLGDEAIVNVAMRRQWWYSSPLMGKQFVHGPSVSAALGNLYTYASAGYSVRWGDEAPSIPTLTPSPGSRYHMTGKEGWQWYLFASVDGYYMAQNLTLDGNTFRNSHSVDRKEWVGDVSAGLALAWEDWQVTYAAVQRSREFDGQEEQDKFGSITLSKRF</sequence>
<dbReference type="PATRIC" id="fig|1204738.3.peg.2427"/>
<dbReference type="Pfam" id="PF09982">
    <property type="entry name" value="LpxR"/>
    <property type="match status" value="1"/>
</dbReference>
<name>L9UA25_9GAMM</name>
<reference evidence="1 2" key="1">
    <citation type="journal article" date="2013" name="Genome Announc.">
        <title>Draft Genome of the Marine Gammaproteobacterium Halomonas titanicae.</title>
        <authorList>
            <person name="Sanchez-Porro C."/>
            <person name="de la Haba R.R."/>
            <person name="Cruz-Hernandez N."/>
            <person name="Gonzalez J.M."/>
            <person name="Reyes-Guirao C."/>
            <person name="Navarro-Sampedro L."/>
            <person name="Carballo M."/>
            <person name="Ventosa A."/>
        </authorList>
    </citation>
    <scope>NUCLEOTIDE SEQUENCE [LARGE SCALE GENOMIC DNA]</scope>
    <source>
        <strain evidence="1 2">BH1</strain>
    </source>
</reference>
<proteinExistence type="predicted"/>